<keyword evidence="1" id="KW-0813">Transport</keyword>
<dbReference type="Pfam" id="PF07715">
    <property type="entry name" value="Plug"/>
    <property type="match status" value="1"/>
</dbReference>
<dbReference type="PANTHER" id="PTHR32552">
    <property type="entry name" value="FERRICHROME IRON RECEPTOR-RELATED"/>
    <property type="match status" value="1"/>
</dbReference>
<accession>A0ABD5LTU6</accession>
<keyword evidence="1" id="KW-0812">Transmembrane</keyword>
<dbReference type="Gene3D" id="2.170.130.10">
    <property type="entry name" value="TonB-dependent receptor, plug domain"/>
    <property type="match status" value="1"/>
</dbReference>
<protein>
    <submittedName>
        <fullName evidence="3">TonB-dependent receptor plug domain-containing protein</fullName>
    </submittedName>
</protein>
<proteinExistence type="inferred from homology"/>
<dbReference type="InterPro" id="IPR039426">
    <property type="entry name" value="TonB-dep_rcpt-like"/>
</dbReference>
<dbReference type="EMBL" id="JADQCH020000002">
    <property type="protein sequence ID" value="MEY2344783.1"/>
    <property type="molecule type" value="Genomic_DNA"/>
</dbReference>
<dbReference type="GO" id="GO:0009279">
    <property type="term" value="C:cell outer membrane"/>
    <property type="evidence" value="ECO:0007669"/>
    <property type="project" value="UniProtKB-SubCell"/>
</dbReference>
<organism evidence="3">
    <name type="scientific">Proteus mirabilis</name>
    <dbReference type="NCBI Taxonomy" id="584"/>
    <lineage>
        <taxon>Bacteria</taxon>
        <taxon>Pseudomonadati</taxon>
        <taxon>Pseudomonadota</taxon>
        <taxon>Gammaproteobacteria</taxon>
        <taxon>Enterobacterales</taxon>
        <taxon>Morganellaceae</taxon>
        <taxon>Proteus</taxon>
    </lineage>
</organism>
<evidence type="ECO:0000259" key="2">
    <source>
        <dbReference type="Pfam" id="PF07715"/>
    </source>
</evidence>
<comment type="caution">
    <text evidence="3">The sequence shown here is derived from an EMBL/GenBank/DDBJ whole genome shotgun (WGS) entry which is preliminary data.</text>
</comment>
<keyword evidence="1" id="KW-0998">Cell outer membrane</keyword>
<comment type="subcellular location">
    <subcellularLocation>
        <location evidence="1">Cell outer membrane</location>
        <topology evidence="1">Multi-pass membrane protein</topology>
    </subcellularLocation>
</comment>
<dbReference type="AlphaFoldDB" id="A0ABD5LTU6"/>
<name>A0ABD5LTU6_PROMI</name>
<dbReference type="PANTHER" id="PTHR32552:SF82">
    <property type="entry name" value="FCUA PROTEIN"/>
    <property type="match status" value="1"/>
</dbReference>
<reference evidence="3" key="1">
    <citation type="submission" date="2021-05" db="EMBL/GenBank/DDBJ databases">
        <title>First report of NDM-5 and VEB-6 producing Proteus mirabilis isolated from blood of a sepsis patient in Kolkata, India.</title>
        <authorList>
            <person name="Halder G."/>
            <person name="Chaudhuri B."/>
            <person name="Dutta S."/>
        </authorList>
    </citation>
    <scope>NUCLEOTIDE SEQUENCE [LARGE SCALE GENOMIC DNA]</scope>
    <source>
        <strain evidence="3">7049</strain>
    </source>
</reference>
<comment type="similarity">
    <text evidence="1">Belongs to the TonB-dependent receptor family.</text>
</comment>
<dbReference type="InterPro" id="IPR012910">
    <property type="entry name" value="Plug_dom"/>
</dbReference>
<feature type="domain" description="TonB-dependent receptor plug" evidence="2">
    <location>
        <begin position="47"/>
        <end position="146"/>
    </location>
</feature>
<dbReference type="PROSITE" id="PS52016">
    <property type="entry name" value="TONB_DEPENDENT_REC_3"/>
    <property type="match status" value="1"/>
</dbReference>
<sequence>MTIAASLIPDFVSAEERISVNAERVNPQTKGRLSQQANIGLLGNKDIQDIPFSIKGYTSKYIEQRQAKTLGDVIKDDPSVQVTSPSGGILDSFMIRGFPIGEGNIGEVALNGVYGVAPNYQLLPQYLERIELLKGPGAGLYGISPMAALAVLLTL</sequence>
<keyword evidence="1" id="KW-0472">Membrane</keyword>
<evidence type="ECO:0000256" key="1">
    <source>
        <dbReference type="PROSITE-ProRule" id="PRU01360"/>
    </source>
</evidence>
<dbReference type="InterPro" id="IPR037066">
    <property type="entry name" value="Plug_dom_sf"/>
</dbReference>
<gene>
    <name evidence="3" type="ORF">I3679_014760</name>
</gene>
<keyword evidence="1" id="KW-1134">Transmembrane beta strand</keyword>
<evidence type="ECO:0000313" key="3">
    <source>
        <dbReference type="EMBL" id="MEY2344783.1"/>
    </source>
</evidence>
<keyword evidence="3" id="KW-0675">Receptor</keyword>
<dbReference type="SUPFAM" id="SSF56935">
    <property type="entry name" value="Porins"/>
    <property type="match status" value="1"/>
</dbReference>